<dbReference type="Pfam" id="PF00395">
    <property type="entry name" value="SLH"/>
    <property type="match status" value="2"/>
</dbReference>
<evidence type="ECO:0000259" key="3">
    <source>
        <dbReference type="PROSITE" id="PS51272"/>
    </source>
</evidence>
<dbReference type="PROSITE" id="PS51272">
    <property type="entry name" value="SLH"/>
    <property type="match status" value="2"/>
</dbReference>
<sequence>MKRKSTKAFTGLLAAAAIGTAVLAPYQTAGAAEIFSDMNKAGAYRAAVQALVEQKVFAGYGAEELRPQQVITRAELAKVAVTAYGLPIVQTSAGFSDVKQGDWFYPYVNAAVSAGIMTADGQQFLPNQPVSMKELIDTIAKAQKTDRDTLEKILGSAQTNAVASRAYAAYLIVEAKRPVQQENEAHVTSIEAQNAITLVVKFSAPLTPEEVELENAKKNFVFDNGLEIRNLPQLMTGTEATYIVPTTVQKAGTTYSLSYKGKKAGTFAGNPEKLKLRSTQQVANDTFEVESRLEDGVTDYGNVIMAYRNSRPNAFALDENNQSNGKTYEILSSMRDMTVTITPEGGEPMTASYVLFTQATDGRQAPKFRLPDGQKLKPGTKYTVSADWATLEKNTFVAAEKAPLSIQNVVATDEKTLTLTLADDPKDELFAVRSILLKAPDGTELTATYKLTSRKGATGIFELKDGALEAGTTYKVAPAGDWAVADGVEVTLK</sequence>
<evidence type="ECO:0000256" key="2">
    <source>
        <dbReference type="SAM" id="SignalP"/>
    </source>
</evidence>
<dbReference type="Proteomes" id="UP001056500">
    <property type="component" value="Chromosome"/>
</dbReference>
<keyword evidence="5" id="KW-1185">Reference proteome</keyword>
<gene>
    <name evidence="4" type="ORF">NDK47_06595</name>
</gene>
<evidence type="ECO:0000313" key="4">
    <source>
        <dbReference type="EMBL" id="USG66962.1"/>
    </source>
</evidence>
<dbReference type="Gene3D" id="2.60.40.1220">
    <property type="match status" value="1"/>
</dbReference>
<dbReference type="RefSeq" id="WP_251874066.1">
    <property type="nucleotide sequence ID" value="NZ_CP098755.1"/>
</dbReference>
<dbReference type="InterPro" id="IPR014755">
    <property type="entry name" value="Cu-Rt/internalin_Ig-like"/>
</dbReference>
<feature type="signal peptide" evidence="2">
    <location>
        <begin position="1"/>
        <end position="31"/>
    </location>
</feature>
<evidence type="ECO:0000313" key="5">
    <source>
        <dbReference type="Proteomes" id="UP001056500"/>
    </source>
</evidence>
<name>A0ABY4WLM7_9BACL</name>
<accession>A0ABY4WLM7</accession>
<proteinExistence type="predicted"/>
<evidence type="ECO:0000256" key="1">
    <source>
        <dbReference type="ARBA" id="ARBA00022729"/>
    </source>
</evidence>
<feature type="domain" description="SLH" evidence="3">
    <location>
        <begin position="95"/>
        <end position="153"/>
    </location>
</feature>
<organism evidence="4 5">
    <name type="scientific">Brevibacillus ruminantium</name>
    <dbReference type="NCBI Taxonomy" id="2950604"/>
    <lineage>
        <taxon>Bacteria</taxon>
        <taxon>Bacillati</taxon>
        <taxon>Bacillota</taxon>
        <taxon>Bacilli</taxon>
        <taxon>Bacillales</taxon>
        <taxon>Paenibacillaceae</taxon>
        <taxon>Brevibacillus</taxon>
    </lineage>
</organism>
<reference evidence="4" key="1">
    <citation type="submission" date="2022-06" db="EMBL/GenBank/DDBJ databases">
        <title>Genome sequencing of Brevibacillus sp. BB3-R1.</title>
        <authorList>
            <person name="Heo J."/>
            <person name="Lee D."/>
            <person name="Won M."/>
            <person name="Han B.-H."/>
            <person name="Hong S.-B."/>
            <person name="Kwon S.-W."/>
        </authorList>
    </citation>
    <scope>NUCLEOTIDE SEQUENCE</scope>
    <source>
        <strain evidence="4">BB3-R1</strain>
    </source>
</reference>
<dbReference type="EMBL" id="CP098755">
    <property type="protein sequence ID" value="USG66962.1"/>
    <property type="molecule type" value="Genomic_DNA"/>
</dbReference>
<protein>
    <submittedName>
        <fullName evidence="4">S-layer homology domain-containing protein</fullName>
    </submittedName>
</protein>
<keyword evidence="1 2" id="KW-0732">Signal</keyword>
<feature type="domain" description="SLH" evidence="3">
    <location>
        <begin position="31"/>
        <end position="94"/>
    </location>
</feature>
<feature type="chain" id="PRO_5046250241" evidence="2">
    <location>
        <begin position="32"/>
        <end position="493"/>
    </location>
</feature>
<dbReference type="InterPro" id="IPR001119">
    <property type="entry name" value="SLH_dom"/>
</dbReference>